<reference evidence="2" key="1">
    <citation type="submission" date="2016-10" db="EMBL/GenBank/DDBJ databases">
        <authorList>
            <person name="Varghese N."/>
            <person name="Submissions S."/>
        </authorList>
    </citation>
    <scope>NUCLEOTIDE SEQUENCE [LARGE SCALE GENOMIC DNA]</scope>
    <source>
        <strain evidence="2">DSM 26921</strain>
    </source>
</reference>
<dbReference type="Pfam" id="PF12261">
    <property type="entry name" value="T_hemolysin"/>
    <property type="match status" value="1"/>
</dbReference>
<protein>
    <submittedName>
        <fullName evidence="1">Thermostable hemolysin</fullName>
    </submittedName>
</protein>
<dbReference type="EMBL" id="FOYO01000001">
    <property type="protein sequence ID" value="SFR48676.1"/>
    <property type="molecule type" value="Genomic_DNA"/>
</dbReference>
<evidence type="ECO:0000313" key="2">
    <source>
        <dbReference type="Proteomes" id="UP000199658"/>
    </source>
</evidence>
<proteinExistence type="predicted"/>
<evidence type="ECO:0000313" key="1">
    <source>
        <dbReference type="EMBL" id="SFR48676.1"/>
    </source>
</evidence>
<accession>A0A1I6H2I1</accession>
<keyword evidence="2" id="KW-1185">Reference proteome</keyword>
<dbReference type="STRING" id="670154.SAMN04488002_2405"/>
<organism evidence="1 2">
    <name type="scientific">Litoreibacter janthinus</name>
    <dbReference type="NCBI Taxonomy" id="670154"/>
    <lineage>
        <taxon>Bacteria</taxon>
        <taxon>Pseudomonadati</taxon>
        <taxon>Pseudomonadota</taxon>
        <taxon>Alphaproteobacteria</taxon>
        <taxon>Rhodobacterales</taxon>
        <taxon>Roseobacteraceae</taxon>
        <taxon>Litoreibacter</taxon>
    </lineage>
</organism>
<dbReference type="Proteomes" id="UP000199658">
    <property type="component" value="Unassembled WGS sequence"/>
</dbReference>
<sequence length="195" mass="21546">MQIEFLEAKDPGYVRVQSHIREVYGTVYGAVVSDFAPLLVSAKRPDGQILCAAGIRTAKDGFFSDRYLQTDLSTALLTTVGLETPEAQIMEVVSLASLTPFPVLPLLDTMIRWGRLHGMTCGVFTATKPLRRLLKRTGLSYIELAEAEASKLENSDTWGSYYETDPRVCAFSEMLCSPVTLSPRERAVSLQFEAS</sequence>
<dbReference type="InterPro" id="IPR022050">
    <property type="entry name" value="T_hemolysin"/>
</dbReference>
<dbReference type="AlphaFoldDB" id="A0A1I6H2I1"/>
<gene>
    <name evidence="1" type="ORF">SAMN04488002_2405</name>
</gene>
<dbReference type="RefSeq" id="WP_175500673.1">
    <property type="nucleotide sequence ID" value="NZ_FOYO01000001.1"/>
</dbReference>
<name>A0A1I6H2I1_9RHOB</name>